<evidence type="ECO:0000313" key="1">
    <source>
        <dbReference type="EMBL" id="ANK12260.1"/>
    </source>
</evidence>
<dbReference type="KEGG" id="pns:A9D12_04095"/>
<dbReference type="EMBL" id="CP016033">
    <property type="protein sequence ID" value="ANK12260.1"/>
    <property type="molecule type" value="Genomic_DNA"/>
</dbReference>
<gene>
    <name evidence="1" type="ORF">A9D12_04095</name>
</gene>
<evidence type="ECO:0000313" key="2">
    <source>
        <dbReference type="Proteomes" id="UP000078263"/>
    </source>
</evidence>
<organism evidence="1 2">
    <name type="scientific">Erythrobacter neustonensis</name>
    <dbReference type="NCBI Taxonomy" id="1112"/>
    <lineage>
        <taxon>Bacteria</taxon>
        <taxon>Pseudomonadati</taxon>
        <taxon>Pseudomonadota</taxon>
        <taxon>Alphaproteobacteria</taxon>
        <taxon>Sphingomonadales</taxon>
        <taxon>Erythrobacteraceae</taxon>
        <taxon>Erythrobacter/Porphyrobacter group</taxon>
        <taxon>Erythrobacter</taxon>
    </lineage>
</organism>
<accession>A0A192D2C3</accession>
<evidence type="ECO:0008006" key="3">
    <source>
        <dbReference type="Google" id="ProtNLM"/>
    </source>
</evidence>
<protein>
    <recommendedName>
        <fullName evidence="3">HTH deoR-type domain-containing protein</fullName>
    </recommendedName>
</protein>
<sequence>MALRQTVCYAGRMGSAATRYIASFIVEVFSDFLRFSVHQNDLTVEEVAIICLVAAESTREVRKNPFATRNFGSEDDVLPNDVRPSVPLKYIHTSLGMSRETTRRKVSALVERGFLRRSGAGVMFPAQDGDSDQTREIRLFLARKVDVLAEYLARLPD</sequence>
<dbReference type="Proteomes" id="UP000078263">
    <property type="component" value="Chromosome"/>
</dbReference>
<name>A0A192D2C3_9SPHN</name>
<proteinExistence type="predicted"/>
<keyword evidence="2" id="KW-1185">Reference proteome</keyword>
<dbReference type="AlphaFoldDB" id="A0A192D2C3"/>
<reference evidence="1 2" key="1">
    <citation type="submission" date="2016-05" db="EMBL/GenBank/DDBJ databases">
        <title>Compelete Genome Sequence of Bacteriochlorophyll-Synthesizing Bacterium Porphyrobacter neustonensis DSM 9434.</title>
        <authorList>
            <person name="Shi X.-L."/>
            <person name="Wu Y.-H."/>
            <person name="Cheng H."/>
            <person name="Xu L."/>
            <person name="Zhang X.-Q."/>
            <person name="Wang C.-S."/>
            <person name="Xu X.-W."/>
        </authorList>
    </citation>
    <scope>NUCLEOTIDE SEQUENCE [LARGE SCALE GENOMIC DNA]</scope>
    <source>
        <strain evidence="1 2">DSM 9434</strain>
    </source>
</reference>